<proteinExistence type="predicted"/>
<protein>
    <submittedName>
        <fullName evidence="3">Uncharacterized protein</fullName>
    </submittedName>
</protein>
<reference evidence="3" key="1">
    <citation type="submission" date="2022-11" db="UniProtKB">
        <authorList>
            <consortium name="WormBaseParasite"/>
        </authorList>
    </citation>
    <scope>IDENTIFICATION</scope>
</reference>
<keyword evidence="2" id="KW-1185">Reference proteome</keyword>
<organism evidence="2 3">
    <name type="scientific">Meloidogyne incognita</name>
    <name type="common">Southern root-knot nematode worm</name>
    <name type="synonym">Oxyuris incognita</name>
    <dbReference type="NCBI Taxonomy" id="6306"/>
    <lineage>
        <taxon>Eukaryota</taxon>
        <taxon>Metazoa</taxon>
        <taxon>Ecdysozoa</taxon>
        <taxon>Nematoda</taxon>
        <taxon>Chromadorea</taxon>
        <taxon>Rhabditida</taxon>
        <taxon>Tylenchina</taxon>
        <taxon>Tylenchomorpha</taxon>
        <taxon>Tylenchoidea</taxon>
        <taxon>Meloidogynidae</taxon>
        <taxon>Meloidogyninae</taxon>
        <taxon>Meloidogyne</taxon>
        <taxon>Meloidogyne incognita group</taxon>
    </lineage>
</organism>
<feature type="region of interest" description="Disordered" evidence="1">
    <location>
        <begin position="1"/>
        <end position="68"/>
    </location>
</feature>
<evidence type="ECO:0000313" key="3">
    <source>
        <dbReference type="WBParaSite" id="Minc3s01028g20004"/>
    </source>
</evidence>
<accession>A0A914M5N5</accession>
<dbReference type="Proteomes" id="UP000887563">
    <property type="component" value="Unplaced"/>
</dbReference>
<evidence type="ECO:0000313" key="2">
    <source>
        <dbReference type="Proteomes" id="UP000887563"/>
    </source>
</evidence>
<feature type="region of interest" description="Disordered" evidence="1">
    <location>
        <begin position="99"/>
        <end position="129"/>
    </location>
</feature>
<dbReference type="AlphaFoldDB" id="A0A914M5N5"/>
<evidence type="ECO:0000256" key="1">
    <source>
        <dbReference type="SAM" id="MobiDB-lite"/>
    </source>
</evidence>
<sequence>MKGSNQQTNDEDVEDKSSKDEDFSFNNRPNIQGPVVKETKEKIGNKKYNEKGQDLSQDRSNRNTQQSIRSALNLRANRKIVDKVDNKGCFVSSFNLQKNKKKMREGKEVDKQKRNQTKVGRLGSLECRH</sequence>
<feature type="compositionally biased region" description="Basic and acidic residues" evidence="1">
    <location>
        <begin position="37"/>
        <end position="61"/>
    </location>
</feature>
<name>A0A914M5N5_MELIC</name>
<dbReference type="WBParaSite" id="Minc3s01028g20004">
    <property type="protein sequence ID" value="Minc3s01028g20004"/>
    <property type="gene ID" value="Minc3s01028g20004"/>
</dbReference>